<dbReference type="InterPro" id="IPR000522">
    <property type="entry name" value="ABC_transptr_permease_BtuC"/>
</dbReference>
<dbReference type="GO" id="GO:0022857">
    <property type="term" value="F:transmembrane transporter activity"/>
    <property type="evidence" value="ECO:0007669"/>
    <property type="project" value="InterPro"/>
</dbReference>
<dbReference type="PATRIC" id="fig|629263.4.peg.4511"/>
<keyword evidence="5 9" id="KW-0812">Transmembrane</keyword>
<dbReference type="PANTHER" id="PTHR30472">
    <property type="entry name" value="FERRIC ENTEROBACTIN TRANSPORT SYSTEM PERMEASE PROTEIN"/>
    <property type="match status" value="1"/>
</dbReference>
<evidence type="ECO:0000313" key="11">
    <source>
        <dbReference type="Proteomes" id="UP000004986"/>
    </source>
</evidence>
<comment type="caution">
    <text evidence="10">The sequence shown here is derived from an EMBL/GenBank/DDBJ whole genome shotgun (WGS) entry which is preliminary data.</text>
</comment>
<evidence type="ECO:0000256" key="3">
    <source>
        <dbReference type="ARBA" id="ARBA00022448"/>
    </source>
</evidence>
<protein>
    <submittedName>
        <fullName evidence="10">Transport system permease protein</fullName>
    </submittedName>
</protein>
<dbReference type="GO" id="GO:0033214">
    <property type="term" value="P:siderophore-iron import into cell"/>
    <property type="evidence" value="ECO:0007669"/>
    <property type="project" value="TreeGrafter"/>
</dbReference>
<dbReference type="PANTHER" id="PTHR30472:SF37">
    <property type="entry name" value="FE(3+) DICITRATE TRANSPORT SYSTEM PERMEASE PROTEIN FECD-RELATED"/>
    <property type="match status" value="1"/>
</dbReference>
<organism evidence="10 11">
    <name type="scientific">Pseudomonas syringae pv. pisi str. 1704B</name>
    <dbReference type="NCBI Taxonomy" id="629263"/>
    <lineage>
        <taxon>Bacteria</taxon>
        <taxon>Pseudomonadati</taxon>
        <taxon>Pseudomonadota</taxon>
        <taxon>Gammaproteobacteria</taxon>
        <taxon>Pseudomonadales</taxon>
        <taxon>Pseudomonadaceae</taxon>
        <taxon>Pseudomonas</taxon>
        <taxon>Pseudomonas syringae</taxon>
    </lineage>
</organism>
<dbReference type="GO" id="GO:0005886">
    <property type="term" value="C:plasma membrane"/>
    <property type="evidence" value="ECO:0007669"/>
    <property type="project" value="UniProtKB-SubCell"/>
</dbReference>
<comment type="similarity">
    <text evidence="2">Belongs to the binding-protein-dependent transport system permease family. FecCD subfamily.</text>
</comment>
<evidence type="ECO:0000256" key="7">
    <source>
        <dbReference type="ARBA" id="ARBA00023136"/>
    </source>
</evidence>
<gene>
    <name evidence="10" type="ORF">PSYPI_27949</name>
</gene>
<feature type="transmembrane region" description="Helical" evidence="9">
    <location>
        <begin position="52"/>
        <end position="80"/>
    </location>
</feature>
<dbReference type="HOGENOM" id="CLU_1744435_0_0_6"/>
<dbReference type="EMBL" id="AEAI01001433">
    <property type="protein sequence ID" value="EGH45943.1"/>
    <property type="molecule type" value="Genomic_DNA"/>
</dbReference>
<dbReference type="SUPFAM" id="SSF81345">
    <property type="entry name" value="ABC transporter involved in vitamin B12 uptake, BtuC"/>
    <property type="match status" value="1"/>
</dbReference>
<feature type="non-terminal residue" evidence="10">
    <location>
        <position position="1"/>
    </location>
</feature>
<name>F3GFU3_PSESJ</name>
<proteinExistence type="inferred from homology"/>
<accession>F3GFU3</accession>
<dbReference type="InterPro" id="IPR037294">
    <property type="entry name" value="ABC_BtuC-like"/>
</dbReference>
<dbReference type="Proteomes" id="UP000004986">
    <property type="component" value="Unassembled WGS sequence"/>
</dbReference>
<evidence type="ECO:0000256" key="4">
    <source>
        <dbReference type="ARBA" id="ARBA00022475"/>
    </source>
</evidence>
<evidence type="ECO:0000313" key="10">
    <source>
        <dbReference type="EMBL" id="EGH45943.1"/>
    </source>
</evidence>
<evidence type="ECO:0000256" key="5">
    <source>
        <dbReference type="ARBA" id="ARBA00022692"/>
    </source>
</evidence>
<sequence>RRLGSRNWHHVLLATPLLLLIPLSLLLAKPLNLIGLGDEAAQSLGTGLTRTRWLAMGSAVLLTSLGVGIIGPVSFVGLVAPHMARRLVGGHHQYLPPRLHGPRRVITGAGRYARPHADRAQRNSGRDSHGSDRRSVFPLAAGPIQRLIP</sequence>
<dbReference type="AlphaFoldDB" id="F3GFU3"/>
<feature type="compositionally biased region" description="Basic and acidic residues" evidence="8">
    <location>
        <begin position="115"/>
        <end position="135"/>
    </location>
</feature>
<evidence type="ECO:0000256" key="6">
    <source>
        <dbReference type="ARBA" id="ARBA00022989"/>
    </source>
</evidence>
<dbReference type="Gene3D" id="1.10.3470.10">
    <property type="entry name" value="ABC transporter involved in vitamin B12 uptake, BtuC"/>
    <property type="match status" value="1"/>
</dbReference>
<evidence type="ECO:0000256" key="1">
    <source>
        <dbReference type="ARBA" id="ARBA00004651"/>
    </source>
</evidence>
<keyword evidence="6 9" id="KW-1133">Transmembrane helix</keyword>
<comment type="subcellular location">
    <subcellularLocation>
        <location evidence="1">Cell membrane</location>
        <topology evidence="1">Multi-pass membrane protein</topology>
    </subcellularLocation>
</comment>
<reference evidence="10 11" key="1">
    <citation type="journal article" date="2011" name="PLoS Pathog.">
        <title>Dynamic evolution of pathogenicity revealed by sequencing and comparative genomics of 19 Pseudomonas syringae isolates.</title>
        <authorList>
            <person name="Baltrus D.A."/>
            <person name="Nishimura M.T."/>
            <person name="Romanchuk A."/>
            <person name="Chang J.H."/>
            <person name="Mukhtar M.S."/>
            <person name="Cherkis K."/>
            <person name="Roach J."/>
            <person name="Grant S.R."/>
            <person name="Jones C.D."/>
            <person name="Dangl J.L."/>
        </authorList>
    </citation>
    <scope>NUCLEOTIDE SEQUENCE [LARGE SCALE GENOMIC DNA]</scope>
    <source>
        <strain evidence="10 11">1704B</strain>
    </source>
</reference>
<evidence type="ECO:0000256" key="8">
    <source>
        <dbReference type="SAM" id="MobiDB-lite"/>
    </source>
</evidence>
<keyword evidence="7 9" id="KW-0472">Membrane</keyword>
<evidence type="ECO:0000256" key="9">
    <source>
        <dbReference type="SAM" id="Phobius"/>
    </source>
</evidence>
<keyword evidence="11" id="KW-1185">Reference proteome</keyword>
<dbReference type="Pfam" id="PF01032">
    <property type="entry name" value="FecCD"/>
    <property type="match status" value="1"/>
</dbReference>
<keyword evidence="3" id="KW-0813">Transport</keyword>
<evidence type="ECO:0000256" key="2">
    <source>
        <dbReference type="ARBA" id="ARBA00007935"/>
    </source>
</evidence>
<feature type="region of interest" description="Disordered" evidence="8">
    <location>
        <begin position="111"/>
        <end position="135"/>
    </location>
</feature>
<keyword evidence="4" id="KW-1003">Cell membrane</keyword>